<organism evidence="2 3">
    <name type="scientific">Malus baccata</name>
    <name type="common">Siberian crab apple</name>
    <name type="synonym">Pyrus baccata</name>
    <dbReference type="NCBI Taxonomy" id="106549"/>
    <lineage>
        <taxon>Eukaryota</taxon>
        <taxon>Viridiplantae</taxon>
        <taxon>Streptophyta</taxon>
        <taxon>Embryophyta</taxon>
        <taxon>Tracheophyta</taxon>
        <taxon>Spermatophyta</taxon>
        <taxon>Magnoliopsida</taxon>
        <taxon>eudicotyledons</taxon>
        <taxon>Gunneridae</taxon>
        <taxon>Pentapetalae</taxon>
        <taxon>rosids</taxon>
        <taxon>fabids</taxon>
        <taxon>Rosales</taxon>
        <taxon>Rosaceae</taxon>
        <taxon>Amygdaloideae</taxon>
        <taxon>Maleae</taxon>
        <taxon>Malus</taxon>
    </lineage>
</organism>
<evidence type="ECO:0000313" key="2">
    <source>
        <dbReference type="EMBL" id="TQD89704.1"/>
    </source>
</evidence>
<dbReference type="EMBL" id="VIEB01000471">
    <property type="protein sequence ID" value="TQD89704.1"/>
    <property type="molecule type" value="Genomic_DNA"/>
</dbReference>
<dbReference type="PANTHER" id="PTHR11017">
    <property type="entry name" value="LEUCINE-RICH REPEAT-CONTAINING PROTEIN"/>
    <property type="match status" value="1"/>
</dbReference>
<evidence type="ECO:0000259" key="1">
    <source>
        <dbReference type="PROSITE" id="PS50104"/>
    </source>
</evidence>
<dbReference type="Pfam" id="PF01582">
    <property type="entry name" value="TIR"/>
    <property type="match status" value="1"/>
</dbReference>
<dbReference type="PROSITE" id="PS50104">
    <property type="entry name" value="TIR"/>
    <property type="match status" value="1"/>
</dbReference>
<protein>
    <recommendedName>
        <fullName evidence="1">TIR domain-containing protein</fullName>
    </recommendedName>
</protein>
<dbReference type="Proteomes" id="UP000315295">
    <property type="component" value="Unassembled WGS sequence"/>
</dbReference>
<keyword evidence="3" id="KW-1185">Reference proteome</keyword>
<dbReference type="Gene3D" id="3.40.50.300">
    <property type="entry name" value="P-loop containing nucleotide triphosphate hydrolases"/>
    <property type="match status" value="1"/>
</dbReference>
<name>A0A540LT66_MALBA</name>
<reference evidence="2 3" key="1">
    <citation type="journal article" date="2019" name="G3 (Bethesda)">
        <title>Sequencing of a Wild Apple (Malus baccata) Genome Unravels the Differences Between Cultivated and Wild Apple Species Regarding Disease Resistance and Cold Tolerance.</title>
        <authorList>
            <person name="Chen X."/>
        </authorList>
    </citation>
    <scope>NUCLEOTIDE SEQUENCE [LARGE SCALE GENOMIC DNA]</scope>
    <source>
        <strain evidence="3">cv. Shandingzi</strain>
        <tissue evidence="2">Leaves</tissue>
    </source>
</reference>
<feature type="domain" description="TIR" evidence="1">
    <location>
        <begin position="1"/>
        <end position="82"/>
    </location>
</feature>
<gene>
    <name evidence="2" type="ORF">C1H46_024698</name>
</gene>
<proteinExistence type="predicted"/>
<evidence type="ECO:0000313" key="3">
    <source>
        <dbReference type="Proteomes" id="UP000315295"/>
    </source>
</evidence>
<dbReference type="InterPro" id="IPR035897">
    <property type="entry name" value="Toll_tir_struct_dom_sf"/>
</dbReference>
<comment type="caution">
    <text evidence="2">The sequence shown here is derived from an EMBL/GenBank/DDBJ whole genome shotgun (WGS) entry which is preliminary data.</text>
</comment>
<dbReference type="InterPro" id="IPR000157">
    <property type="entry name" value="TIR_dom"/>
</dbReference>
<dbReference type="PANTHER" id="PTHR11017:SF527">
    <property type="entry name" value="TMV RESISTANCE PROTEIN N-LIKE"/>
    <property type="match status" value="1"/>
</dbReference>
<sequence length="152" mass="17284">MEVRGAVMPVFYSVEPSDVGDRSASFGKGFTQLEQKYKNDKVMVERWKAALAKVAKIKGYPSKNRKEPELIREILETVRNEVGPLSLEPEENLVEVNSKLKRLDVLLELESNDVLFIGIWGMSGIGKTTIAKASYKRICHKFEVKSLQERVR</sequence>
<accession>A0A540LT66</accession>
<dbReference type="GO" id="GO:0007165">
    <property type="term" value="P:signal transduction"/>
    <property type="evidence" value="ECO:0007669"/>
    <property type="project" value="InterPro"/>
</dbReference>
<dbReference type="InterPro" id="IPR027417">
    <property type="entry name" value="P-loop_NTPase"/>
</dbReference>
<dbReference type="AlphaFoldDB" id="A0A540LT66"/>
<dbReference type="SUPFAM" id="SSF52540">
    <property type="entry name" value="P-loop containing nucleoside triphosphate hydrolases"/>
    <property type="match status" value="1"/>
</dbReference>
<dbReference type="Gene3D" id="3.40.50.10140">
    <property type="entry name" value="Toll/interleukin-1 receptor homology (TIR) domain"/>
    <property type="match status" value="1"/>
</dbReference>
<dbReference type="GO" id="GO:0006952">
    <property type="term" value="P:defense response"/>
    <property type="evidence" value="ECO:0007669"/>
    <property type="project" value="InterPro"/>
</dbReference>
<dbReference type="InterPro" id="IPR044974">
    <property type="entry name" value="Disease_R_plants"/>
</dbReference>